<dbReference type="SUPFAM" id="SSF54631">
    <property type="entry name" value="CBS-domain pair"/>
    <property type="match status" value="1"/>
</dbReference>
<dbReference type="Gene3D" id="3.90.1210.10">
    <property type="entry name" value="Antifreeze-like/N-acetylneuraminic acid synthase C-terminal domain"/>
    <property type="match status" value="1"/>
</dbReference>
<dbReference type="Pfam" id="PF08666">
    <property type="entry name" value="SAF"/>
    <property type="match status" value="1"/>
</dbReference>
<reference evidence="5 6" key="1">
    <citation type="submission" date="2023-09" db="EMBL/GenBank/DDBJ databases">
        <authorList>
            <person name="Rey-Velasco X."/>
        </authorList>
    </citation>
    <scope>NUCLEOTIDE SEQUENCE [LARGE SCALE GENOMIC DNA]</scope>
    <source>
        <strain evidence="5 6">W345</strain>
    </source>
</reference>
<dbReference type="Pfam" id="PF00571">
    <property type="entry name" value="CBS"/>
    <property type="match status" value="1"/>
</dbReference>
<dbReference type="InterPro" id="IPR006190">
    <property type="entry name" value="SAF_AFP_Neu5Ac"/>
</dbReference>
<dbReference type="InterPro" id="IPR013022">
    <property type="entry name" value="Xyl_isomerase-like_TIM-brl"/>
</dbReference>
<dbReference type="Gene3D" id="3.20.20.150">
    <property type="entry name" value="Divalent-metal-dependent TIM barrel enzymes"/>
    <property type="match status" value="1"/>
</dbReference>
<gene>
    <name evidence="5" type="ORF">RM530_03150</name>
</gene>
<sequence>MLISKKISEFLVFETESVFRALEKINNNKKRVVFVVNEGGTLTGSFSDGDFRRWLTSSPDFDLHREVGSIAHDAVTSCKVDAPRTEIDAAFSQGIELIPLVDHYQRLVAIAFQNERGLAIGKHLISDTSPAYVIAEIGNNHNGDIKLAKHLVDLALEAGADCVKFQMRDVESLYKGGRDKDKSADLGAQYTMDLLSRFQLSNVELIEVFDYCKELGLTPLCTPWDIKSLQVLEAYGMEAYKVASADFTNHQLLGALAATGKPLICSTGMSTEAEIRRSVAFLKSKGANFVILHCNSTYPTPFKDVNLVYLKRLQEITGGLVGYSGHERGISIAVAAVTLGARVIEKHFTIDKSMEGNDHKVSLLPDEFRDMVRKIREVEESMGNGGERIITQGELINRESLAKSLVANCEMSKGQVIEPGMVEVKSPGQGLQPMYLEQLLGKRAKRNMQVGDYFYESDLKDESVEARNYRFNRPFGIPVRYHDYDTLVPKSNFDFVEFHLSYQDMELEPADFFDGPQDIGFAVHSPELFAGDHIMDLASENEAYRRHSIAELQRVCDITRKLKQFFPKTEKPVIVINAGGFSTSSFLPRDARPTMYKRIAESLGQLNQSGVEVIIQTMPPFPWHFGGQSYHNLFVDPNEIREFCSSYGYRICYDISHSMMACNYYKWKLTDFTNAVGLYIAHMHVVDALGVDGEGVQIGKGDVDFTELSLDLNQCAPSTQFIPEVWQGHKNHGEGFWCALDFLESYFK</sequence>
<comment type="caution">
    <text evidence="5">The sequence shown here is derived from an EMBL/GenBank/DDBJ whole genome shotgun (WGS) entry which is preliminary data.</text>
</comment>
<dbReference type="SUPFAM" id="SSF51658">
    <property type="entry name" value="Xylose isomerase-like"/>
    <property type="match status" value="1"/>
</dbReference>
<dbReference type="InterPro" id="IPR036732">
    <property type="entry name" value="AFP_Neu5c_C_sf"/>
</dbReference>
<feature type="domain" description="CBS" evidence="4">
    <location>
        <begin position="3"/>
        <end position="63"/>
    </location>
</feature>
<dbReference type="Gene3D" id="3.10.580.10">
    <property type="entry name" value="CBS-domain"/>
    <property type="match status" value="1"/>
</dbReference>
<dbReference type="InterPro" id="IPR057736">
    <property type="entry name" value="SAF_PseI/NeuA/NeuB"/>
</dbReference>
<dbReference type="InterPro" id="IPR013974">
    <property type="entry name" value="SAF"/>
</dbReference>
<dbReference type="Pfam" id="PF03102">
    <property type="entry name" value="NeuB"/>
    <property type="match status" value="1"/>
</dbReference>
<dbReference type="SUPFAM" id="SSF51269">
    <property type="entry name" value="AFP III-like domain"/>
    <property type="match status" value="1"/>
</dbReference>
<proteinExistence type="predicted"/>
<evidence type="ECO:0000313" key="5">
    <source>
        <dbReference type="EMBL" id="MDT0496365.1"/>
    </source>
</evidence>
<dbReference type="PANTHER" id="PTHR42966:SF3">
    <property type="entry name" value="BLR5971 PROTEIN"/>
    <property type="match status" value="1"/>
</dbReference>
<dbReference type="PROSITE" id="PS50844">
    <property type="entry name" value="AFP_LIKE"/>
    <property type="match status" value="1"/>
</dbReference>
<feature type="domain" description="AFP-like" evidence="3">
    <location>
        <begin position="404"/>
        <end position="462"/>
    </location>
</feature>
<organism evidence="5 6">
    <name type="scientific">Banduia mediterranea</name>
    <dbReference type="NCBI Taxonomy" id="3075609"/>
    <lineage>
        <taxon>Bacteria</taxon>
        <taxon>Pseudomonadati</taxon>
        <taxon>Pseudomonadota</taxon>
        <taxon>Gammaproteobacteria</taxon>
        <taxon>Nevskiales</taxon>
        <taxon>Algiphilaceae</taxon>
        <taxon>Banduia</taxon>
    </lineage>
</organism>
<keyword evidence="6" id="KW-1185">Reference proteome</keyword>
<dbReference type="InterPro" id="IPR051690">
    <property type="entry name" value="PseI-like"/>
</dbReference>
<dbReference type="Pfam" id="PF01261">
    <property type="entry name" value="AP_endonuc_2"/>
    <property type="match status" value="1"/>
</dbReference>
<dbReference type="InterPro" id="IPR000644">
    <property type="entry name" value="CBS_dom"/>
</dbReference>
<evidence type="ECO:0000256" key="2">
    <source>
        <dbReference type="PROSITE-ProRule" id="PRU00703"/>
    </source>
</evidence>
<name>A0ABU2WES6_9GAMM</name>
<dbReference type="SUPFAM" id="SSF51569">
    <property type="entry name" value="Aldolase"/>
    <property type="match status" value="1"/>
</dbReference>
<dbReference type="CDD" id="cd11615">
    <property type="entry name" value="SAF_NeuB_like"/>
    <property type="match status" value="1"/>
</dbReference>
<dbReference type="InterPro" id="IPR046342">
    <property type="entry name" value="CBS_dom_sf"/>
</dbReference>
<dbReference type="SMART" id="SM00858">
    <property type="entry name" value="SAF"/>
    <property type="match status" value="1"/>
</dbReference>
<dbReference type="PANTHER" id="PTHR42966">
    <property type="entry name" value="N-ACETYLNEURAMINATE SYNTHASE"/>
    <property type="match status" value="1"/>
</dbReference>
<keyword evidence="1 2" id="KW-0129">CBS domain</keyword>
<evidence type="ECO:0000259" key="3">
    <source>
        <dbReference type="PROSITE" id="PS50844"/>
    </source>
</evidence>
<evidence type="ECO:0000259" key="4">
    <source>
        <dbReference type="PROSITE" id="PS51371"/>
    </source>
</evidence>
<dbReference type="EMBL" id="JAVRIC010000003">
    <property type="protein sequence ID" value="MDT0496365.1"/>
    <property type="molecule type" value="Genomic_DNA"/>
</dbReference>
<dbReference type="Proteomes" id="UP001254608">
    <property type="component" value="Unassembled WGS sequence"/>
</dbReference>
<dbReference type="RefSeq" id="WP_311363757.1">
    <property type="nucleotide sequence ID" value="NZ_JAVRIC010000003.1"/>
</dbReference>
<evidence type="ECO:0000313" key="6">
    <source>
        <dbReference type="Proteomes" id="UP001254608"/>
    </source>
</evidence>
<evidence type="ECO:0000256" key="1">
    <source>
        <dbReference type="ARBA" id="ARBA00023122"/>
    </source>
</evidence>
<dbReference type="InterPro" id="IPR013132">
    <property type="entry name" value="PseI/NeuA/B-like_N"/>
</dbReference>
<dbReference type="InterPro" id="IPR036237">
    <property type="entry name" value="Xyl_isomerase-like_sf"/>
</dbReference>
<accession>A0ABU2WES6</accession>
<dbReference type="InterPro" id="IPR013785">
    <property type="entry name" value="Aldolase_TIM"/>
</dbReference>
<dbReference type="PROSITE" id="PS51371">
    <property type="entry name" value="CBS"/>
    <property type="match status" value="1"/>
</dbReference>
<protein>
    <submittedName>
        <fullName evidence="5">N-acetylneuraminate synthase family protein</fullName>
    </submittedName>
</protein>
<dbReference type="Gene3D" id="3.20.20.70">
    <property type="entry name" value="Aldolase class I"/>
    <property type="match status" value="1"/>
</dbReference>